<accession>A0A2G9R9M7</accession>
<proteinExistence type="predicted"/>
<evidence type="ECO:0008006" key="4">
    <source>
        <dbReference type="Google" id="ProtNLM"/>
    </source>
</evidence>
<organism evidence="2 3">
    <name type="scientific">Aquarana catesbeiana</name>
    <name type="common">American bullfrog</name>
    <name type="synonym">Rana catesbeiana</name>
    <dbReference type="NCBI Taxonomy" id="8400"/>
    <lineage>
        <taxon>Eukaryota</taxon>
        <taxon>Metazoa</taxon>
        <taxon>Chordata</taxon>
        <taxon>Craniata</taxon>
        <taxon>Vertebrata</taxon>
        <taxon>Euteleostomi</taxon>
        <taxon>Amphibia</taxon>
        <taxon>Batrachia</taxon>
        <taxon>Anura</taxon>
        <taxon>Neobatrachia</taxon>
        <taxon>Ranoidea</taxon>
        <taxon>Ranidae</taxon>
        <taxon>Aquarana</taxon>
    </lineage>
</organism>
<keyword evidence="3" id="KW-1185">Reference proteome</keyword>
<gene>
    <name evidence="2" type="ORF">AB205_0064340</name>
</gene>
<dbReference type="AlphaFoldDB" id="A0A2G9R9M7"/>
<feature type="region of interest" description="Disordered" evidence="1">
    <location>
        <begin position="76"/>
        <end position="101"/>
    </location>
</feature>
<evidence type="ECO:0000256" key="1">
    <source>
        <dbReference type="SAM" id="MobiDB-lite"/>
    </source>
</evidence>
<reference evidence="3" key="1">
    <citation type="journal article" date="2017" name="Nat. Commun.">
        <title>The North American bullfrog draft genome provides insight into hormonal regulation of long noncoding RNA.</title>
        <authorList>
            <person name="Hammond S.A."/>
            <person name="Warren R.L."/>
            <person name="Vandervalk B.P."/>
            <person name="Kucuk E."/>
            <person name="Khan H."/>
            <person name="Gibb E.A."/>
            <person name="Pandoh P."/>
            <person name="Kirk H."/>
            <person name="Zhao Y."/>
            <person name="Jones M."/>
            <person name="Mungall A.J."/>
            <person name="Coope R."/>
            <person name="Pleasance S."/>
            <person name="Moore R.A."/>
            <person name="Holt R.A."/>
            <person name="Round J.M."/>
            <person name="Ohora S."/>
            <person name="Walle B.V."/>
            <person name="Veldhoen N."/>
            <person name="Helbing C.C."/>
            <person name="Birol I."/>
        </authorList>
    </citation>
    <scope>NUCLEOTIDE SEQUENCE [LARGE SCALE GENOMIC DNA]</scope>
</reference>
<dbReference type="EMBL" id="KV955904">
    <property type="protein sequence ID" value="PIO23963.1"/>
    <property type="molecule type" value="Genomic_DNA"/>
</dbReference>
<name>A0A2G9R9M7_AQUCT</name>
<evidence type="ECO:0000313" key="2">
    <source>
        <dbReference type="EMBL" id="PIO23963.1"/>
    </source>
</evidence>
<sequence length="167" mass="19616">MSKVVKSLHRNFGVRRSKEQLRKRWSDLKLREQDQYRRIKKVLLKTMFHIPISGLKYRCAKCTFCFILIGQKRLRTSEDTRKPPPPDLGEQRTPQPEDVEEGEVVEIVTKTGDVHVVEEQSPHFTSDSAQRLNQDIKFCSRDLDIIKQKTNEVEQKLKNMIDILGRI</sequence>
<dbReference type="Proteomes" id="UP000228934">
    <property type="component" value="Unassembled WGS sequence"/>
</dbReference>
<evidence type="ECO:0000313" key="3">
    <source>
        <dbReference type="Proteomes" id="UP000228934"/>
    </source>
</evidence>
<protein>
    <recommendedName>
        <fullName evidence="4">Myb/SANT-like DNA-binding domain-containing protein</fullName>
    </recommendedName>
</protein>